<reference evidence="6" key="1">
    <citation type="submission" date="2023-01" db="EMBL/GenBank/DDBJ databases">
        <title>Key to firefly adult light organ development and bioluminescence: homeobox transcription factors regulate luciferase expression and transportation to peroxisome.</title>
        <authorList>
            <person name="Fu X."/>
        </authorList>
    </citation>
    <scope>NUCLEOTIDE SEQUENCE [LARGE SCALE GENOMIC DNA]</scope>
</reference>
<gene>
    <name evidence="5" type="ORF">RN001_005618</name>
</gene>
<keyword evidence="1 2" id="KW-0833">Ubl conjugation pathway</keyword>
<keyword evidence="6" id="KW-1185">Reference proteome</keyword>
<evidence type="ECO:0000259" key="4">
    <source>
        <dbReference type="PROSITE" id="PS50237"/>
    </source>
</evidence>
<dbReference type="PROSITE" id="PS50237">
    <property type="entry name" value="HECT"/>
    <property type="match status" value="1"/>
</dbReference>
<dbReference type="InterPro" id="IPR000569">
    <property type="entry name" value="HECT_dom"/>
</dbReference>
<evidence type="ECO:0000256" key="1">
    <source>
        <dbReference type="ARBA" id="ARBA00022786"/>
    </source>
</evidence>
<dbReference type="GO" id="GO:0009966">
    <property type="term" value="P:regulation of signal transduction"/>
    <property type="evidence" value="ECO:0007669"/>
    <property type="project" value="UniProtKB-ARBA"/>
</dbReference>
<evidence type="ECO:0000313" key="5">
    <source>
        <dbReference type="EMBL" id="KAK4882299.1"/>
    </source>
</evidence>
<feature type="domain" description="HECT" evidence="4">
    <location>
        <begin position="579"/>
        <end position="614"/>
    </location>
</feature>
<comment type="caution">
    <text evidence="2">Lacks conserved residue(s) required for the propagation of feature annotation.</text>
</comment>
<proteinExistence type="predicted"/>
<dbReference type="SUPFAM" id="SSF56204">
    <property type="entry name" value="Hect, E3 ligase catalytic domain"/>
    <property type="match status" value="1"/>
</dbReference>
<comment type="caution">
    <text evidence="5">The sequence shown here is derived from an EMBL/GenBank/DDBJ whole genome shotgun (WGS) entry which is preliminary data.</text>
</comment>
<evidence type="ECO:0000313" key="6">
    <source>
        <dbReference type="Proteomes" id="UP001353858"/>
    </source>
</evidence>
<name>A0AAN7SIZ2_9COLE</name>
<dbReference type="Gene3D" id="3.90.1750.10">
    <property type="entry name" value="Hect, E3 ligase catalytic domains"/>
    <property type="match status" value="1"/>
</dbReference>
<dbReference type="EMBL" id="JARPUR010000002">
    <property type="protein sequence ID" value="KAK4882299.1"/>
    <property type="molecule type" value="Genomic_DNA"/>
</dbReference>
<sequence>MSRHITENIDQQIDIVRNVDAETHKPRLQPSVKKDDQKPPNRDHKSKHKPGPPQISISSILLPYLRTPLTGIPEPITSTFVPCAYSMYDIVHIMDDIMRKNSYFRRQEDAWHPLISRLYFGILFHIQILRSELSTGIISPKNRRFLTSFLRDFPPETLVVPGPLAPLFEALNASSPENSLFGKVSPKLHDVVGNYTASQLILYEEGNAFKLLLPYVPGILGFIQNILTAQAAAIPDYTNTNTFDNTADRTLNGHVFNANNWTETERATLLQPGMLYLLETNRDIDTSFNIYGWLEHIDQCTVNHKTANEAHCRLCCTSLRAHISDLRKHATRDKHKKEAAKINIPLKNTLTRHGIVNSKMTTEYTAVANRLLRAASNAASQQTDEENAFESMVSATRRNFRRSDVTVPSPRGRKRRDHFSREALLTNFSHVDFLPGFSEQRYLKNIGLGCYEYNNQSILGEPKNFQLARCNRFKKIYIMENIYNANDLERELGNIREQNSLEFIRHTITSPPNGASPSTNNITQIENTYEDFNFEEVNVNTEINSNLLLLPTLSEDAEEYSLQVSRTNCAYEMFNIYTDKSIVTKRLSVIFSNELGVDGGGLTKELFNIFFKEIESKYFRGEDCLVPFLELNKMKEKDNFIIIGRILEHMLLLTGTIPSKFSKVVLMILADPDKSIDEKLLLDELFSYVIPYLRHILKKSIENFNTLNDKETEIIQDFFQSYNFFELPNPHTYKEQLSLIASEIIIESPRRLVDMLRKGISINKYEFWTKCDFATLLDMQKTTPAKVANCIVSDEDLTQEESRILHYLNMFIRCLSNEDAGLFVFMVTGSFMMPYSINVQFNDLVGLSQRPVFSTCTDTVFLLRSYPSYQDLKNDFNACLQSEDAKIYTSY</sequence>
<evidence type="ECO:0000256" key="3">
    <source>
        <dbReference type="SAM" id="MobiDB-lite"/>
    </source>
</evidence>
<protein>
    <recommendedName>
        <fullName evidence="4">HECT domain-containing protein</fullName>
    </recommendedName>
</protein>
<dbReference type="GO" id="GO:0004842">
    <property type="term" value="F:ubiquitin-protein transferase activity"/>
    <property type="evidence" value="ECO:0007669"/>
    <property type="project" value="InterPro"/>
</dbReference>
<feature type="region of interest" description="Disordered" evidence="3">
    <location>
        <begin position="18"/>
        <end position="56"/>
    </location>
</feature>
<dbReference type="InterPro" id="IPR035983">
    <property type="entry name" value="Hect_E3_ubiquitin_ligase"/>
</dbReference>
<dbReference type="Proteomes" id="UP001353858">
    <property type="component" value="Unassembled WGS sequence"/>
</dbReference>
<evidence type="ECO:0000256" key="2">
    <source>
        <dbReference type="PROSITE-ProRule" id="PRU00104"/>
    </source>
</evidence>
<dbReference type="AlphaFoldDB" id="A0AAN7SIZ2"/>
<accession>A0AAN7SIZ2</accession>
<organism evidence="5 6">
    <name type="scientific">Aquatica leii</name>
    <dbReference type="NCBI Taxonomy" id="1421715"/>
    <lineage>
        <taxon>Eukaryota</taxon>
        <taxon>Metazoa</taxon>
        <taxon>Ecdysozoa</taxon>
        <taxon>Arthropoda</taxon>
        <taxon>Hexapoda</taxon>
        <taxon>Insecta</taxon>
        <taxon>Pterygota</taxon>
        <taxon>Neoptera</taxon>
        <taxon>Endopterygota</taxon>
        <taxon>Coleoptera</taxon>
        <taxon>Polyphaga</taxon>
        <taxon>Elateriformia</taxon>
        <taxon>Elateroidea</taxon>
        <taxon>Lampyridae</taxon>
        <taxon>Luciolinae</taxon>
        <taxon>Aquatica</taxon>
    </lineage>
</organism>
<feature type="compositionally biased region" description="Basic and acidic residues" evidence="3">
    <location>
        <begin position="32"/>
        <end position="43"/>
    </location>
</feature>